<dbReference type="Proteomes" id="UP000253628">
    <property type="component" value="Unassembled WGS sequence"/>
</dbReference>
<comment type="caution">
    <text evidence="19">The sequence shown here is derived from an EMBL/GenBank/DDBJ whole genome shotgun (WGS) entry which is preliminary data.</text>
</comment>
<dbReference type="AlphaFoldDB" id="A0A366HJT1"/>
<evidence type="ECO:0000313" key="19">
    <source>
        <dbReference type="EMBL" id="RBP43198.1"/>
    </source>
</evidence>
<evidence type="ECO:0000256" key="4">
    <source>
        <dbReference type="ARBA" id="ARBA00012268"/>
    </source>
</evidence>
<feature type="binding site" evidence="16">
    <location>
        <begin position="314"/>
        <end position="318"/>
    </location>
    <ligand>
        <name>substrate</name>
    </ligand>
</feature>
<evidence type="ECO:0000256" key="8">
    <source>
        <dbReference type="ARBA" id="ARBA00023277"/>
    </source>
</evidence>
<dbReference type="NCBIfam" id="TIGR02402">
    <property type="entry name" value="trehalose_TreZ"/>
    <property type="match status" value="1"/>
</dbReference>
<dbReference type="Gene3D" id="2.60.40.10">
    <property type="entry name" value="Immunoglobulins"/>
    <property type="match status" value="1"/>
</dbReference>
<dbReference type="InterPro" id="IPR006047">
    <property type="entry name" value="GH13_cat_dom"/>
</dbReference>
<dbReference type="InterPro" id="IPR014756">
    <property type="entry name" value="Ig_E-set"/>
</dbReference>
<organism evidence="19 20">
    <name type="scientific">Eoetvoesiella caeni</name>
    <dbReference type="NCBI Taxonomy" id="645616"/>
    <lineage>
        <taxon>Bacteria</taxon>
        <taxon>Pseudomonadati</taxon>
        <taxon>Pseudomonadota</taxon>
        <taxon>Betaproteobacteria</taxon>
        <taxon>Burkholderiales</taxon>
        <taxon>Alcaligenaceae</taxon>
        <taxon>Eoetvoesiella</taxon>
    </lineage>
</organism>
<feature type="domain" description="Glycosyl hydrolase family 13 catalytic" evidence="18">
    <location>
        <begin position="99"/>
        <end position="454"/>
    </location>
</feature>
<dbReference type="Gene3D" id="3.20.20.80">
    <property type="entry name" value="Glycosidases"/>
    <property type="match status" value="1"/>
</dbReference>
<proteinExistence type="inferred from homology"/>
<dbReference type="SMART" id="SM00642">
    <property type="entry name" value="Aamy"/>
    <property type="match status" value="1"/>
</dbReference>
<evidence type="ECO:0000256" key="9">
    <source>
        <dbReference type="ARBA" id="ARBA00023295"/>
    </source>
</evidence>
<dbReference type="InterPro" id="IPR044901">
    <property type="entry name" value="Trehalose_TreZ_E-set_sf"/>
</dbReference>
<evidence type="ECO:0000256" key="16">
    <source>
        <dbReference type="PIRSR" id="PIRSR006337-2"/>
    </source>
</evidence>
<keyword evidence="20" id="KW-1185">Reference proteome</keyword>
<evidence type="ECO:0000259" key="18">
    <source>
        <dbReference type="SMART" id="SM00642"/>
    </source>
</evidence>
<dbReference type="InterPro" id="IPR017853">
    <property type="entry name" value="GH"/>
</dbReference>
<dbReference type="UniPathway" id="UPA00299"/>
<keyword evidence="9 14" id="KW-0326">Glycosidase</keyword>
<protein>
    <recommendedName>
        <fullName evidence="5 13">Malto-oligosyltrehalose trehalohydrolase</fullName>
        <shortName evidence="14">MTHase</shortName>
        <ecNumber evidence="4 13">3.2.1.141</ecNumber>
    </recommendedName>
    <alternativeName>
        <fullName evidence="11 14">4-alpha-D-((1-&gt;4)-alpha-D-glucano)trehalose trehalohydrolase</fullName>
    </alternativeName>
    <alternativeName>
        <fullName evidence="10 14">Maltooligosyl trehalose trehalohydrolase</fullName>
    </alternativeName>
</protein>
<dbReference type="GO" id="GO:0005737">
    <property type="term" value="C:cytoplasm"/>
    <property type="evidence" value="ECO:0007669"/>
    <property type="project" value="UniProtKB-SubCell"/>
</dbReference>
<dbReference type="PANTHER" id="PTHR43651">
    <property type="entry name" value="1,4-ALPHA-GLUCAN-BRANCHING ENZYME"/>
    <property type="match status" value="1"/>
</dbReference>
<dbReference type="PANTHER" id="PTHR43651:SF11">
    <property type="entry name" value="MALTO-OLIGOSYLTREHALOSE TREHALOHYDROLASE"/>
    <property type="match status" value="1"/>
</dbReference>
<dbReference type="SUPFAM" id="SSF51445">
    <property type="entry name" value="(Trans)glycosidases"/>
    <property type="match status" value="1"/>
</dbReference>
<evidence type="ECO:0000256" key="7">
    <source>
        <dbReference type="ARBA" id="ARBA00022801"/>
    </source>
</evidence>
<dbReference type="Gene3D" id="1.10.10.760">
    <property type="entry name" value="E-set domains of sugar-utilizing enzymes"/>
    <property type="match status" value="1"/>
</dbReference>
<feature type="binding site" evidence="16">
    <location>
        <begin position="384"/>
        <end position="389"/>
    </location>
    <ligand>
        <name>substrate</name>
    </ligand>
</feature>
<evidence type="ECO:0000256" key="17">
    <source>
        <dbReference type="PIRSR" id="PIRSR006337-3"/>
    </source>
</evidence>
<dbReference type="CDD" id="cd02853">
    <property type="entry name" value="E_set_MTHase_like_N"/>
    <property type="match status" value="1"/>
</dbReference>
<evidence type="ECO:0000256" key="3">
    <source>
        <dbReference type="ARBA" id="ARBA00008061"/>
    </source>
</evidence>
<dbReference type="RefSeq" id="WP_113931496.1">
    <property type="nucleotide sequence ID" value="NZ_JACCEU010000001.1"/>
</dbReference>
<evidence type="ECO:0000256" key="2">
    <source>
        <dbReference type="ARBA" id="ARBA00005199"/>
    </source>
</evidence>
<dbReference type="CDD" id="cd11325">
    <property type="entry name" value="AmyAc_GTHase"/>
    <property type="match status" value="1"/>
</dbReference>
<evidence type="ECO:0000256" key="5">
    <source>
        <dbReference type="ARBA" id="ARBA00015938"/>
    </source>
</evidence>
<comment type="catalytic activity">
    <reaction evidence="12 14">
        <text>hydrolysis of (1-&gt;4)-alpha-D-glucosidic linkage in 4-alpha-D-[(1-&gt;4)-alpha-D-glucanosyl]n trehalose to yield trehalose and (1-&gt;4)-alpha-D-glucan.</text>
        <dbReference type="EC" id="3.2.1.141"/>
    </reaction>
</comment>
<sequence length="607" mass="67459">MAEACASFDYAFGAIPCGDGLVRFRVWAPGIERRDVVLEIEGQQPVPMDYEGGGYYRLTLPCRVGAKYRYRMGGGRAVPDPASRLQDGDVHDASVVCETRAYPWKNTDWRGRPWTQAVLYEIHCGLAGGFEGVEARLQGLAQLGVTALELMPIADFPGPRNWGYDGVLPYAPDCRYGTPDQLRHLVDAAHGLGMMVFLDVVYNHFGPDGNYLPSYAADFFRADIQTPWGPAIDFQQEAVQAFFSENALYWLSEFRFDGLRLDAVHAIADQSWPAKMARFVRSHIPQQRHIHLVLENHNNAASLLTQGFDAQWNDDGHHVLHYILTGETQGYYSDYSQQPTDKLARFLAEGFVYQGVRDGVADGVRGEPSAGLAPTQFVCFLQNHDQVGNRAWGERLVSLCKGDLTALHAAVALQLLMPHIPMLFMGEEYGAATPFHYFTSHEDEALARAVREGRRKEFAAQHAFETNEGQAGIPDPNDIQAWEASIVAAEPHDLEARQWRDYYRRLLGLRRGHVTPYLEGSRSLGVAVLAPLCVHARWRLSHAGELSIYCNLSQAACVSSGAQAWPDDFALFASKSGGYEALRQRKLLPACTVAVLRPSAHYGQEAS</sequence>
<keyword evidence="8" id="KW-0119">Carbohydrate metabolism</keyword>
<evidence type="ECO:0000256" key="14">
    <source>
        <dbReference type="PIRNR" id="PIRNR006337"/>
    </source>
</evidence>
<evidence type="ECO:0000256" key="1">
    <source>
        <dbReference type="ARBA" id="ARBA00004496"/>
    </source>
</evidence>
<dbReference type="GO" id="GO:0005992">
    <property type="term" value="P:trehalose biosynthetic process"/>
    <property type="evidence" value="ECO:0007669"/>
    <property type="project" value="UniProtKB-UniRule"/>
</dbReference>
<dbReference type="EMBL" id="QNRQ01000001">
    <property type="protein sequence ID" value="RBP43198.1"/>
    <property type="molecule type" value="Genomic_DNA"/>
</dbReference>
<dbReference type="InterPro" id="IPR022567">
    <property type="entry name" value="DUF3459"/>
</dbReference>
<dbReference type="Pfam" id="PF11941">
    <property type="entry name" value="DUF3459"/>
    <property type="match status" value="1"/>
</dbReference>
<dbReference type="Pfam" id="PF00128">
    <property type="entry name" value="Alpha-amylase"/>
    <property type="match status" value="1"/>
</dbReference>
<accession>A0A366HJT1</accession>
<dbReference type="OrthoDB" id="9800174at2"/>
<comment type="pathway">
    <text evidence="2 14">Glycan biosynthesis; trehalose biosynthesis.</text>
</comment>
<dbReference type="PIRSF" id="PIRSF006337">
    <property type="entry name" value="Trehalose_TreZ"/>
    <property type="match status" value="1"/>
</dbReference>
<gene>
    <name evidence="19" type="ORF">DFR37_101326</name>
</gene>
<comment type="subcellular location">
    <subcellularLocation>
        <location evidence="1 15">Cytoplasm</location>
    </subcellularLocation>
</comment>
<keyword evidence="6" id="KW-0963">Cytoplasm</keyword>
<evidence type="ECO:0000256" key="15">
    <source>
        <dbReference type="PIRSR" id="PIRSR006337-1"/>
    </source>
</evidence>
<feature type="active site" description="Proton donor" evidence="15">
    <location>
        <position position="295"/>
    </location>
</feature>
<dbReference type="InterPro" id="IPR012768">
    <property type="entry name" value="Trehalose_TreZ"/>
</dbReference>
<keyword evidence="7 14" id="KW-0378">Hydrolase</keyword>
<evidence type="ECO:0000256" key="11">
    <source>
        <dbReference type="ARBA" id="ARBA00033284"/>
    </source>
</evidence>
<dbReference type="Pfam" id="PF02922">
    <property type="entry name" value="CBM_48"/>
    <property type="match status" value="1"/>
</dbReference>
<reference evidence="19 20" key="1">
    <citation type="submission" date="2018-06" db="EMBL/GenBank/DDBJ databases">
        <title>Genomic Encyclopedia of Type Strains, Phase IV (KMG-IV): sequencing the most valuable type-strain genomes for metagenomic binning, comparative biology and taxonomic classification.</title>
        <authorList>
            <person name="Goeker M."/>
        </authorList>
    </citation>
    <scope>NUCLEOTIDE SEQUENCE [LARGE SCALE GENOMIC DNA]</scope>
    <source>
        <strain evidence="19 20">DSM 25520</strain>
    </source>
</reference>
<dbReference type="SUPFAM" id="SSF81296">
    <property type="entry name" value="E set domains"/>
    <property type="match status" value="1"/>
</dbReference>
<comment type="similarity">
    <text evidence="3 14">Belongs to the glycosyl hydrolase 13 family.</text>
</comment>
<dbReference type="InterPro" id="IPR013783">
    <property type="entry name" value="Ig-like_fold"/>
</dbReference>
<dbReference type="GO" id="GO:0033942">
    <property type="term" value="F:4-alpha-D-(1-&gt;4)-alpha-D-glucanotrehalose trehalohydrolase activity"/>
    <property type="evidence" value="ECO:0007669"/>
    <property type="project" value="UniProtKB-EC"/>
</dbReference>
<feature type="active site" description="Nucleophile" evidence="15">
    <location>
        <position position="262"/>
    </location>
</feature>
<evidence type="ECO:0000256" key="10">
    <source>
        <dbReference type="ARBA" id="ARBA00032057"/>
    </source>
</evidence>
<evidence type="ECO:0000256" key="13">
    <source>
        <dbReference type="NCBIfam" id="TIGR02402"/>
    </source>
</evidence>
<evidence type="ECO:0000256" key="6">
    <source>
        <dbReference type="ARBA" id="ARBA00022490"/>
    </source>
</evidence>
<evidence type="ECO:0000313" key="20">
    <source>
        <dbReference type="Proteomes" id="UP000253628"/>
    </source>
</evidence>
<evidence type="ECO:0000256" key="12">
    <source>
        <dbReference type="ARBA" id="ARBA00034013"/>
    </source>
</evidence>
<dbReference type="InterPro" id="IPR004193">
    <property type="entry name" value="Glyco_hydro_13_N"/>
</dbReference>
<dbReference type="EC" id="3.2.1.141" evidence="4 13"/>
<feature type="site" description="Transition state stabilizer" evidence="17">
    <location>
        <position position="385"/>
    </location>
</feature>
<feature type="binding site" evidence="16">
    <location>
        <begin position="260"/>
        <end position="265"/>
    </location>
    <ligand>
        <name>substrate</name>
    </ligand>
</feature>
<name>A0A366HJT1_9BURK</name>